<keyword evidence="1" id="KW-1133">Transmembrane helix</keyword>
<keyword evidence="1" id="KW-0472">Membrane</keyword>
<accession>A0A0B7MMB0</accession>
<dbReference type="OrthoDB" id="2381181at2"/>
<sequence>MWKLKKAARIVATFFAVVILICAIYSAGWALLHAGSGSGGFAAMLEKALEHFLYTIGYGESKESLLAQNIFALIGIVTVTLMTTYLTINLFWRMDDVKISSQIPIWLEENNKYFASVLIANEGEGICKLKGDFMACDENGEEISKSKSFEKPLLIKKSFWKIDIPVENSFLYKVLRTMRKWKLPCRLYLTFSFVDTATGQESIKVVEYTVNDIFAVEMPGGFSAEPGRKWKERAELQKSSVADKVFDDWICRNVIPLFPGAAIPIENGGKIYILPAADGGFLAEADFSCGCAYNETHFVMALLDYRANPMDWSTYYSENAVFLAELSGNDEIGKVTIEIKSNGRKRELLKKEVKVSQEAAVFCFPLQEMIEKNADEEIIESFESVSEICFTVFFSNILASKAKFSVHRCVLKI</sequence>
<dbReference type="AlphaFoldDB" id="A0A0B7MMB0"/>
<feature type="transmembrane region" description="Helical" evidence="1">
    <location>
        <begin position="70"/>
        <end position="92"/>
    </location>
</feature>
<dbReference type="RefSeq" id="WP_044664896.1">
    <property type="nucleotide sequence ID" value="NZ_CDRZ01000190.1"/>
</dbReference>
<protein>
    <submittedName>
        <fullName evidence="2">Uncharacterized protein</fullName>
    </submittedName>
</protein>
<feature type="transmembrane region" description="Helical" evidence="1">
    <location>
        <begin position="12"/>
        <end position="32"/>
    </location>
</feature>
<evidence type="ECO:0000256" key="1">
    <source>
        <dbReference type="SAM" id="Phobius"/>
    </source>
</evidence>
<keyword evidence="3" id="KW-1185">Reference proteome</keyword>
<dbReference type="EMBL" id="CDRZ01000190">
    <property type="protein sequence ID" value="CEO88827.1"/>
    <property type="molecule type" value="Genomic_DNA"/>
</dbReference>
<proteinExistence type="predicted"/>
<dbReference type="Proteomes" id="UP000046155">
    <property type="component" value="Unassembled WGS sequence"/>
</dbReference>
<gene>
    <name evidence="2" type="ORF">SSCH_270019</name>
</gene>
<reference evidence="3" key="1">
    <citation type="submission" date="2015-01" db="EMBL/GenBank/DDBJ databases">
        <authorList>
            <person name="Manzoor Shahid"/>
            <person name="Zubair Saima"/>
        </authorList>
    </citation>
    <scope>NUCLEOTIDE SEQUENCE [LARGE SCALE GENOMIC DNA]</scope>
    <source>
        <strain evidence="3">Sp3</strain>
    </source>
</reference>
<organism evidence="2 3">
    <name type="scientific">Syntrophaceticus schinkii</name>
    <dbReference type="NCBI Taxonomy" id="499207"/>
    <lineage>
        <taxon>Bacteria</taxon>
        <taxon>Bacillati</taxon>
        <taxon>Bacillota</taxon>
        <taxon>Clostridia</taxon>
        <taxon>Thermoanaerobacterales</taxon>
        <taxon>Thermoanaerobacterales Family III. Incertae Sedis</taxon>
        <taxon>Syntrophaceticus</taxon>
    </lineage>
</organism>
<evidence type="ECO:0000313" key="3">
    <source>
        <dbReference type="Proteomes" id="UP000046155"/>
    </source>
</evidence>
<keyword evidence="1" id="KW-0812">Transmembrane</keyword>
<name>A0A0B7MMB0_9FIRM</name>
<evidence type="ECO:0000313" key="2">
    <source>
        <dbReference type="EMBL" id="CEO88827.1"/>
    </source>
</evidence>